<organism evidence="1 2">
    <name type="scientific">Cladophialophora chaetospira</name>
    <dbReference type="NCBI Taxonomy" id="386627"/>
    <lineage>
        <taxon>Eukaryota</taxon>
        <taxon>Fungi</taxon>
        <taxon>Dikarya</taxon>
        <taxon>Ascomycota</taxon>
        <taxon>Pezizomycotina</taxon>
        <taxon>Eurotiomycetes</taxon>
        <taxon>Chaetothyriomycetidae</taxon>
        <taxon>Chaetothyriales</taxon>
        <taxon>Herpotrichiellaceae</taxon>
        <taxon>Cladophialophora</taxon>
    </lineage>
</organism>
<gene>
    <name evidence="1" type="ORF">H2200_000522</name>
</gene>
<evidence type="ECO:0000313" key="2">
    <source>
        <dbReference type="Proteomes" id="UP001172673"/>
    </source>
</evidence>
<protein>
    <submittedName>
        <fullName evidence="1">Uncharacterized protein</fullName>
    </submittedName>
</protein>
<evidence type="ECO:0000313" key="1">
    <source>
        <dbReference type="EMBL" id="KAJ9616803.1"/>
    </source>
</evidence>
<accession>A0AA38XNL7</accession>
<dbReference type="Proteomes" id="UP001172673">
    <property type="component" value="Unassembled WGS sequence"/>
</dbReference>
<name>A0AA38XNL7_9EURO</name>
<sequence length="219" mass="25250">MIIPFKKKKSGDASSLASSQDSIAEAKARIAKDIDDPGLQVSMKVSSMVHSIEQGCRSVTLVLHNPTKRYIAVLRNSITYDKIRVNKSTFYHDIEADVVDREPRYQVNVRCLTLDMGWLGWWGWWSMFKDWKRNPQVTNLAPGETRKVYMSSGCKEASPHVEYTAKERGLFQPKIYLAKPQNDLTDEKWKSYIAKPQKDFTNEQWKDPKCREDIEALTS</sequence>
<dbReference type="EMBL" id="JAPDRK010000001">
    <property type="protein sequence ID" value="KAJ9616803.1"/>
    <property type="molecule type" value="Genomic_DNA"/>
</dbReference>
<comment type="caution">
    <text evidence="1">The sequence shown here is derived from an EMBL/GenBank/DDBJ whole genome shotgun (WGS) entry which is preliminary data.</text>
</comment>
<keyword evidence="2" id="KW-1185">Reference proteome</keyword>
<reference evidence="1" key="1">
    <citation type="submission" date="2022-10" db="EMBL/GenBank/DDBJ databases">
        <title>Culturing micro-colonial fungi from biological soil crusts in the Mojave desert and describing Neophaeococcomyces mojavensis, and introducing the new genera and species Taxawa tesnikishii.</title>
        <authorList>
            <person name="Kurbessoian T."/>
            <person name="Stajich J.E."/>
        </authorList>
    </citation>
    <scope>NUCLEOTIDE SEQUENCE</scope>
    <source>
        <strain evidence="1">TK_41</strain>
    </source>
</reference>
<proteinExistence type="predicted"/>
<dbReference type="AlphaFoldDB" id="A0AA38XNL7"/>